<dbReference type="AlphaFoldDB" id="A0AAD4SV52"/>
<feature type="non-terminal residue" evidence="2">
    <location>
        <position position="1"/>
    </location>
</feature>
<feature type="compositionally biased region" description="Basic and acidic residues" evidence="1">
    <location>
        <begin position="42"/>
        <end position="52"/>
    </location>
</feature>
<feature type="region of interest" description="Disordered" evidence="1">
    <location>
        <begin position="24"/>
        <end position="84"/>
    </location>
</feature>
<feature type="compositionally biased region" description="Polar residues" evidence="1">
    <location>
        <begin position="53"/>
        <end position="62"/>
    </location>
</feature>
<keyword evidence="3" id="KW-1185">Reference proteome</keyword>
<dbReference type="EMBL" id="JAJJMB010008592">
    <property type="protein sequence ID" value="KAI3922937.1"/>
    <property type="molecule type" value="Genomic_DNA"/>
</dbReference>
<organism evidence="2 3">
    <name type="scientific">Papaver atlanticum</name>
    <dbReference type="NCBI Taxonomy" id="357466"/>
    <lineage>
        <taxon>Eukaryota</taxon>
        <taxon>Viridiplantae</taxon>
        <taxon>Streptophyta</taxon>
        <taxon>Embryophyta</taxon>
        <taxon>Tracheophyta</taxon>
        <taxon>Spermatophyta</taxon>
        <taxon>Magnoliopsida</taxon>
        <taxon>Ranunculales</taxon>
        <taxon>Papaveraceae</taxon>
        <taxon>Papaveroideae</taxon>
        <taxon>Papaver</taxon>
    </lineage>
</organism>
<evidence type="ECO:0000313" key="3">
    <source>
        <dbReference type="Proteomes" id="UP001202328"/>
    </source>
</evidence>
<reference evidence="2" key="1">
    <citation type="submission" date="2022-04" db="EMBL/GenBank/DDBJ databases">
        <title>A functionally conserved STORR gene fusion in Papaver species that diverged 16.8 million years ago.</title>
        <authorList>
            <person name="Catania T."/>
        </authorList>
    </citation>
    <scope>NUCLEOTIDE SEQUENCE</scope>
    <source>
        <strain evidence="2">S-188037</strain>
    </source>
</reference>
<comment type="caution">
    <text evidence="2">The sequence shown here is derived from an EMBL/GenBank/DDBJ whole genome shotgun (WGS) entry which is preliminary data.</text>
</comment>
<evidence type="ECO:0000313" key="2">
    <source>
        <dbReference type="EMBL" id="KAI3922937.1"/>
    </source>
</evidence>
<name>A0AAD4SV52_9MAGN</name>
<proteinExistence type="predicted"/>
<dbReference type="Proteomes" id="UP001202328">
    <property type="component" value="Unassembled WGS sequence"/>
</dbReference>
<evidence type="ECO:0000256" key="1">
    <source>
        <dbReference type="SAM" id="MobiDB-lite"/>
    </source>
</evidence>
<accession>A0AAD4SV52</accession>
<sequence length="84" mass="9059">KLTGSVEKSATAKVAVKKSAKINLKRKADQVGDGGPRKKGTVAKESKSERGSSTKQKQQQVEYESIEDSSSESEDIEESDDDLS</sequence>
<gene>
    <name evidence="2" type="ORF">MKW98_007068</name>
</gene>
<feature type="compositionally biased region" description="Acidic residues" evidence="1">
    <location>
        <begin position="64"/>
        <end position="84"/>
    </location>
</feature>
<protein>
    <submittedName>
        <fullName evidence="2">Uncharacterized protein</fullName>
    </submittedName>
</protein>